<dbReference type="GO" id="GO:0034719">
    <property type="term" value="C:SMN-Sm protein complex"/>
    <property type="evidence" value="ECO:0007669"/>
    <property type="project" value="InterPro"/>
</dbReference>
<evidence type="ECO:0008006" key="3">
    <source>
        <dbReference type="Google" id="ProtNLM"/>
    </source>
</evidence>
<dbReference type="Gene3D" id="2.30.30.100">
    <property type="match status" value="1"/>
</dbReference>
<dbReference type="PANTHER" id="PTHR14679:SF1">
    <property type="entry name" value="GEM-ASSOCIATED PROTEIN 7"/>
    <property type="match status" value="1"/>
</dbReference>
<evidence type="ECO:0000313" key="1">
    <source>
        <dbReference type="EMBL" id="KAK7870083.1"/>
    </source>
</evidence>
<evidence type="ECO:0000313" key="2">
    <source>
        <dbReference type="Proteomes" id="UP001378592"/>
    </source>
</evidence>
<dbReference type="EMBL" id="JAZDUA010000064">
    <property type="protein sequence ID" value="KAK7870083.1"/>
    <property type="molecule type" value="Genomic_DNA"/>
</dbReference>
<name>A0AAN9VTP4_9ORTH</name>
<dbReference type="InterPro" id="IPR020338">
    <property type="entry name" value="SMN_gemin7"/>
</dbReference>
<sequence>MNTENCISTESEQEIRTFLRERFLRAMAGIVGQECQVHMFDNTDVSGIFRGVDIDLSSFLMSQLKTPIGIVPEGILRASDTIWLHFPDITSLQKGREENTSAEDVDKEK</sequence>
<proteinExistence type="predicted"/>
<dbReference type="PANTHER" id="PTHR14679">
    <property type="entry name" value="GEM-ASSOCIATED PROTEIN 7"/>
    <property type="match status" value="1"/>
</dbReference>
<keyword evidence="2" id="KW-1185">Reference proteome</keyword>
<gene>
    <name evidence="1" type="ORF">R5R35_011066</name>
</gene>
<dbReference type="GO" id="GO:0000387">
    <property type="term" value="P:spliceosomal snRNP assembly"/>
    <property type="evidence" value="ECO:0007669"/>
    <property type="project" value="TreeGrafter"/>
</dbReference>
<accession>A0AAN9VTP4</accession>
<dbReference type="AlphaFoldDB" id="A0AAN9VTP4"/>
<comment type="caution">
    <text evidence="1">The sequence shown here is derived from an EMBL/GenBank/DDBJ whole genome shotgun (WGS) entry which is preliminary data.</text>
</comment>
<protein>
    <recommendedName>
        <fullName evidence="3">Gem-associated protein 7</fullName>
    </recommendedName>
</protein>
<dbReference type="Pfam" id="PF11095">
    <property type="entry name" value="Gemin7"/>
    <property type="match status" value="1"/>
</dbReference>
<dbReference type="Proteomes" id="UP001378592">
    <property type="component" value="Unassembled WGS sequence"/>
</dbReference>
<reference evidence="1 2" key="1">
    <citation type="submission" date="2024-03" db="EMBL/GenBank/DDBJ databases">
        <title>The genome assembly and annotation of the cricket Gryllus longicercus Weissman &amp; Gray.</title>
        <authorList>
            <person name="Szrajer S."/>
            <person name="Gray D."/>
            <person name="Ylla G."/>
        </authorList>
    </citation>
    <scope>NUCLEOTIDE SEQUENCE [LARGE SCALE GENOMIC DNA]</scope>
    <source>
        <strain evidence="1">DAG 2021-001</strain>
        <tissue evidence="1">Whole body minus gut</tissue>
    </source>
</reference>
<organism evidence="1 2">
    <name type="scientific">Gryllus longicercus</name>
    <dbReference type="NCBI Taxonomy" id="2509291"/>
    <lineage>
        <taxon>Eukaryota</taxon>
        <taxon>Metazoa</taxon>
        <taxon>Ecdysozoa</taxon>
        <taxon>Arthropoda</taxon>
        <taxon>Hexapoda</taxon>
        <taxon>Insecta</taxon>
        <taxon>Pterygota</taxon>
        <taxon>Neoptera</taxon>
        <taxon>Polyneoptera</taxon>
        <taxon>Orthoptera</taxon>
        <taxon>Ensifera</taxon>
        <taxon>Gryllidea</taxon>
        <taxon>Grylloidea</taxon>
        <taxon>Gryllidae</taxon>
        <taxon>Gryllinae</taxon>
        <taxon>Gryllus</taxon>
    </lineage>
</organism>